<protein>
    <submittedName>
        <fullName evidence="2">ABC transporter ATP-binding protein</fullName>
    </submittedName>
</protein>
<feature type="domain" description="ABC transporter" evidence="1">
    <location>
        <begin position="2"/>
        <end position="124"/>
    </location>
</feature>
<dbReference type="GO" id="GO:0016887">
    <property type="term" value="F:ATP hydrolysis activity"/>
    <property type="evidence" value="ECO:0007669"/>
    <property type="project" value="InterPro"/>
</dbReference>
<evidence type="ECO:0000313" key="2">
    <source>
        <dbReference type="EMBL" id="GAE90312.1"/>
    </source>
</evidence>
<dbReference type="InterPro" id="IPR039421">
    <property type="entry name" value="Type_1_exporter"/>
</dbReference>
<proteinExistence type="predicted"/>
<dbReference type="GO" id="GO:0005524">
    <property type="term" value="F:ATP binding"/>
    <property type="evidence" value="ECO:0007669"/>
    <property type="project" value="UniProtKB-KW"/>
</dbReference>
<reference evidence="2" key="1">
    <citation type="journal article" date="2014" name="Genome Announc.">
        <title>Draft Genome Sequence of Clostridium straminisolvens Strain JCM 21531T, Isolated from a Cellulose-Degrading Bacterial Community.</title>
        <authorList>
            <person name="Yuki M."/>
            <person name="Oshima K."/>
            <person name="Suda W."/>
            <person name="Sakamoto M."/>
            <person name="Kitamura K."/>
            <person name="Iida T."/>
            <person name="Hattori M."/>
            <person name="Ohkuma M."/>
        </authorList>
    </citation>
    <scope>NUCLEOTIDE SEQUENCE [LARGE SCALE GENOMIC DNA]</scope>
    <source>
        <strain evidence="2">JCM 21531</strain>
    </source>
</reference>
<dbReference type="InterPro" id="IPR003439">
    <property type="entry name" value="ABC_transporter-like_ATP-bd"/>
</dbReference>
<accession>W4VAT8</accession>
<dbReference type="Proteomes" id="UP000019109">
    <property type="component" value="Unassembled WGS sequence"/>
</dbReference>
<dbReference type="SUPFAM" id="SSF52540">
    <property type="entry name" value="P-loop containing nucleoside triphosphate hydrolases"/>
    <property type="match status" value="1"/>
</dbReference>
<evidence type="ECO:0000259" key="1">
    <source>
        <dbReference type="Pfam" id="PF00005"/>
    </source>
</evidence>
<sequence>MINLILGKIAAKSGDILFDDTNIKVLIENGGIPQFISWVPQEPVLFRDTIRNNLILGLDISEDRLMSVCKECSILEDINNLPDGFDTMLGDFGDNLSVGQKHRLGLARALLQDSPIIIIDEGTAGLDYETEQLIKNNIQKFCKDKIAIIITHSKDFIADDSIVYEVKDKKIAERLGKKFACLRS</sequence>
<comment type="caution">
    <text evidence="2">The sequence shown here is derived from an EMBL/GenBank/DDBJ whole genome shotgun (WGS) entry which is preliminary data.</text>
</comment>
<keyword evidence="3" id="KW-1185">Reference proteome</keyword>
<keyword evidence="2" id="KW-0067">ATP-binding</keyword>
<dbReference type="STRING" id="1294263.JCM21531_3907"/>
<dbReference type="PANTHER" id="PTHR24221">
    <property type="entry name" value="ATP-BINDING CASSETTE SUB-FAMILY B"/>
    <property type="match status" value="1"/>
</dbReference>
<keyword evidence="2" id="KW-0547">Nucleotide-binding</keyword>
<dbReference type="AlphaFoldDB" id="W4VAT8"/>
<dbReference type="PANTHER" id="PTHR24221:SF654">
    <property type="entry name" value="ATP-BINDING CASSETTE SUB-FAMILY B MEMBER 6"/>
    <property type="match status" value="1"/>
</dbReference>
<dbReference type="GO" id="GO:0034040">
    <property type="term" value="F:ATPase-coupled lipid transmembrane transporter activity"/>
    <property type="evidence" value="ECO:0007669"/>
    <property type="project" value="TreeGrafter"/>
</dbReference>
<gene>
    <name evidence="2" type="ORF">JCM21531_3907</name>
</gene>
<dbReference type="EMBL" id="BAVR01000063">
    <property type="protein sequence ID" value="GAE90312.1"/>
    <property type="molecule type" value="Genomic_DNA"/>
</dbReference>
<organism evidence="2 3">
    <name type="scientific">Acetivibrio straminisolvens JCM 21531</name>
    <dbReference type="NCBI Taxonomy" id="1294263"/>
    <lineage>
        <taxon>Bacteria</taxon>
        <taxon>Bacillati</taxon>
        <taxon>Bacillota</taxon>
        <taxon>Clostridia</taxon>
        <taxon>Eubacteriales</taxon>
        <taxon>Oscillospiraceae</taxon>
        <taxon>Acetivibrio</taxon>
    </lineage>
</organism>
<evidence type="ECO:0000313" key="3">
    <source>
        <dbReference type="Proteomes" id="UP000019109"/>
    </source>
</evidence>
<dbReference type="Pfam" id="PF00005">
    <property type="entry name" value="ABC_tran"/>
    <property type="match status" value="1"/>
</dbReference>
<name>W4VAT8_9FIRM</name>
<dbReference type="InterPro" id="IPR027417">
    <property type="entry name" value="P-loop_NTPase"/>
</dbReference>
<dbReference type="Gene3D" id="3.40.50.300">
    <property type="entry name" value="P-loop containing nucleotide triphosphate hydrolases"/>
    <property type="match status" value="1"/>
</dbReference>